<dbReference type="GO" id="GO:0030246">
    <property type="term" value="F:carbohydrate binding"/>
    <property type="evidence" value="ECO:0007669"/>
    <property type="project" value="InterPro"/>
</dbReference>
<dbReference type="SUPFAM" id="SSF51055">
    <property type="entry name" value="Carbohydrate binding domain"/>
    <property type="match status" value="1"/>
</dbReference>
<gene>
    <name evidence="4" type="ORF">BCR33DRAFT_763104</name>
</gene>
<dbReference type="Gene3D" id="2.10.10.20">
    <property type="entry name" value="Carbohydrate-binding module superfamily 5/12"/>
    <property type="match status" value="1"/>
</dbReference>
<dbReference type="GO" id="GO:0005576">
    <property type="term" value="C:extracellular region"/>
    <property type="evidence" value="ECO:0007669"/>
    <property type="project" value="InterPro"/>
</dbReference>
<dbReference type="Gene3D" id="3.20.20.80">
    <property type="entry name" value="Glycosidases"/>
    <property type="match status" value="1"/>
</dbReference>
<dbReference type="SMART" id="SM00495">
    <property type="entry name" value="ChtBD3"/>
    <property type="match status" value="2"/>
</dbReference>
<dbReference type="PROSITE" id="PS01095">
    <property type="entry name" value="GH18_1"/>
    <property type="match status" value="1"/>
</dbReference>
<dbReference type="InterPro" id="IPR036573">
    <property type="entry name" value="CBM_sf_5/12"/>
</dbReference>
<evidence type="ECO:0000313" key="4">
    <source>
        <dbReference type="EMBL" id="ORY50067.1"/>
    </source>
</evidence>
<evidence type="ECO:0000313" key="5">
    <source>
        <dbReference type="Proteomes" id="UP000193642"/>
    </source>
</evidence>
<feature type="domain" description="Chitin-binding type-3" evidence="3">
    <location>
        <begin position="511"/>
        <end position="555"/>
    </location>
</feature>
<sequence>MLFSLLTLAASAISVQALANPPVGDKFAGAYVLFGDPQKLALIAQNAATLPVNRVWLSFARPDMYYEPGSNTLVGVGLNYNNSQADYGFAEIKKYTAQLQAGGVEVFLSMGGWDYNCWPWAYAQYSIFNYGSTTPTFQSTIGTYAGGDIANCNAGNQWCYACEPPSNGNTPDSYAVFPEPDFSATWKQAQDYVTTNNKMGEAPVWHPELVAGYVYNTPKNGQVAVPGLNTWYTKKRDPYQDLVLLAKDLGLDGIDIDYEEFWHADMFKADASAQQNCGNGCTLYQTVFKYAAILQDVRLNIQQNYPTLKLSTAASAAGAWAGTWWGGNLKGITLNMVPSYPDLVQYLATGANAGGWNVMSYDLSSSTVNCPPAPATCTLDGQVNFYMGQYASAGVPANVGYEIGTPAYPPPSDAAHQVPLTNVAAGEILSNTQPFYKGGFFWELFKPQGTNADAHVNILAQSLCKAVLGANTPRCSGSVPVLNDAILPGSNPTITTHAPVGPTPAGPPPCAAPWDPTVRYSTGMQFSYNGYNWNTAYYAGEPGTKPPAPGFAQLGLCVPGTAATTTAVAGQTSVTVAPGQTTTTAGSAGQTPCVAPYDATKTYQKGDQASEGGANYVANWYSLNSSPSANSAPYSQWTKLGACGGNGQATTTVAAPVTTTAAVPVTTTAAVKVTTTAVVPVTTTAVQVTTTAAVQVTTTAAVVKTTTAVVVPKTTTAAVVPTTAAAVTTSAASGNKIVVGQPCTTNGQWACSNTVICAYGASSTLVWVSQGGQGC</sequence>
<keyword evidence="5" id="KW-1185">Reference proteome</keyword>
<dbReference type="CDD" id="cd12215">
    <property type="entry name" value="ChiC_BD"/>
    <property type="match status" value="1"/>
</dbReference>
<accession>A0A1Y2CSY5</accession>
<feature type="domain" description="Chitin-binding type-3" evidence="3">
    <location>
        <begin position="594"/>
        <end position="640"/>
    </location>
</feature>
<proteinExistence type="predicted"/>
<dbReference type="SUPFAM" id="SSF51445">
    <property type="entry name" value="(Trans)glycosidases"/>
    <property type="match status" value="1"/>
</dbReference>
<dbReference type="InterPro" id="IPR017853">
    <property type="entry name" value="GH"/>
</dbReference>
<evidence type="ECO:0000256" key="2">
    <source>
        <dbReference type="SAM" id="SignalP"/>
    </source>
</evidence>
<evidence type="ECO:0000259" key="3">
    <source>
        <dbReference type="SMART" id="SM00495"/>
    </source>
</evidence>
<feature type="chain" id="PRO_5013231606" description="Chitin-binding type-3 domain-containing protein" evidence="2">
    <location>
        <begin position="18"/>
        <end position="775"/>
    </location>
</feature>
<dbReference type="GO" id="GO:0004553">
    <property type="term" value="F:hydrolase activity, hydrolyzing O-glycosyl compounds"/>
    <property type="evidence" value="ECO:0007669"/>
    <property type="project" value="InterPro"/>
</dbReference>
<reference evidence="4 5" key="1">
    <citation type="submission" date="2016-07" db="EMBL/GenBank/DDBJ databases">
        <title>Pervasive Adenine N6-methylation of Active Genes in Fungi.</title>
        <authorList>
            <consortium name="DOE Joint Genome Institute"/>
            <person name="Mondo S.J."/>
            <person name="Dannebaum R.O."/>
            <person name="Kuo R.C."/>
            <person name="Labutti K."/>
            <person name="Haridas S."/>
            <person name="Kuo A."/>
            <person name="Salamov A."/>
            <person name="Ahrendt S.R."/>
            <person name="Lipzen A."/>
            <person name="Sullivan W."/>
            <person name="Andreopoulos W.B."/>
            <person name="Clum A."/>
            <person name="Lindquist E."/>
            <person name="Daum C."/>
            <person name="Ramamoorthy G.K."/>
            <person name="Gryganskyi A."/>
            <person name="Culley D."/>
            <person name="Magnuson J.K."/>
            <person name="James T.Y."/>
            <person name="O'Malley M.A."/>
            <person name="Stajich J.E."/>
            <person name="Spatafora J.W."/>
            <person name="Visel A."/>
            <person name="Grigoriev I.V."/>
        </authorList>
    </citation>
    <scope>NUCLEOTIDE SEQUENCE [LARGE SCALE GENOMIC DNA]</scope>
    <source>
        <strain evidence="4 5">JEL800</strain>
    </source>
</reference>
<name>A0A1Y2CSY5_9FUNG</name>
<keyword evidence="1" id="KW-0378">Hydrolase</keyword>
<dbReference type="InterPro" id="IPR003610">
    <property type="entry name" value="CBM5/12"/>
</dbReference>
<protein>
    <recommendedName>
        <fullName evidence="3">Chitin-binding type-3 domain-containing protein</fullName>
    </recommendedName>
</protein>
<keyword evidence="2" id="KW-0732">Signal</keyword>
<dbReference type="InterPro" id="IPR001579">
    <property type="entry name" value="Glyco_hydro_18_chit_AS"/>
</dbReference>
<dbReference type="OrthoDB" id="2116280at2759"/>
<evidence type="ECO:0000256" key="1">
    <source>
        <dbReference type="ARBA" id="ARBA00022801"/>
    </source>
</evidence>
<comment type="caution">
    <text evidence="4">The sequence shown here is derived from an EMBL/GenBank/DDBJ whole genome shotgun (WGS) entry which is preliminary data.</text>
</comment>
<dbReference type="AlphaFoldDB" id="A0A1Y2CSY5"/>
<feature type="signal peptide" evidence="2">
    <location>
        <begin position="1"/>
        <end position="17"/>
    </location>
</feature>
<organism evidence="4 5">
    <name type="scientific">Rhizoclosmatium globosum</name>
    <dbReference type="NCBI Taxonomy" id="329046"/>
    <lineage>
        <taxon>Eukaryota</taxon>
        <taxon>Fungi</taxon>
        <taxon>Fungi incertae sedis</taxon>
        <taxon>Chytridiomycota</taxon>
        <taxon>Chytridiomycota incertae sedis</taxon>
        <taxon>Chytridiomycetes</taxon>
        <taxon>Chytridiales</taxon>
        <taxon>Chytriomycetaceae</taxon>
        <taxon>Rhizoclosmatium</taxon>
    </lineage>
</organism>
<dbReference type="Proteomes" id="UP000193642">
    <property type="component" value="Unassembled WGS sequence"/>
</dbReference>
<dbReference type="GO" id="GO:0005975">
    <property type="term" value="P:carbohydrate metabolic process"/>
    <property type="evidence" value="ECO:0007669"/>
    <property type="project" value="InterPro"/>
</dbReference>
<dbReference type="EMBL" id="MCGO01000008">
    <property type="protein sequence ID" value="ORY50067.1"/>
    <property type="molecule type" value="Genomic_DNA"/>
</dbReference>